<dbReference type="AlphaFoldDB" id="A0A3M8QUH3"/>
<dbReference type="GO" id="GO:0019825">
    <property type="term" value="F:oxygen binding"/>
    <property type="evidence" value="ECO:0007669"/>
    <property type="project" value="InterPro"/>
</dbReference>
<dbReference type="InterPro" id="IPR039379">
    <property type="entry name" value="Protoglobin_sensor_dom"/>
</dbReference>
<reference evidence="2" key="1">
    <citation type="submission" date="2018-10" db="EMBL/GenBank/DDBJ databases">
        <title>Acidithiobacillus sulfuriphilus sp. nov.: an extremely acidophilic sulfur-oxidizing chemolithotroph isolated from a neutral pH environment.</title>
        <authorList>
            <person name="Falagan C."/>
            <person name="Moya-Beltran A."/>
            <person name="Quatrini R."/>
            <person name="Johnson D.B."/>
        </authorList>
    </citation>
    <scope>NUCLEOTIDE SEQUENCE [LARGE SCALE GENOMIC DNA]</scope>
    <source>
        <strain evidence="2">CJ-2</strain>
    </source>
</reference>
<organism evidence="2">
    <name type="scientific">Acidithiobacillus sulfuriphilus</name>
    <dbReference type="NCBI Taxonomy" id="1867749"/>
    <lineage>
        <taxon>Bacteria</taxon>
        <taxon>Pseudomonadati</taxon>
        <taxon>Pseudomonadota</taxon>
        <taxon>Acidithiobacillia</taxon>
        <taxon>Acidithiobacillales</taxon>
        <taxon>Acidithiobacillaceae</taxon>
        <taxon>Acidithiobacillus</taxon>
    </lineage>
</organism>
<dbReference type="InterPro" id="IPR044398">
    <property type="entry name" value="Globin-sensor_dom"/>
</dbReference>
<dbReference type="EMBL" id="RIZI01000187">
    <property type="protein sequence ID" value="RNF59331.1"/>
    <property type="molecule type" value="Genomic_DNA"/>
</dbReference>
<evidence type="ECO:0000259" key="1">
    <source>
        <dbReference type="Pfam" id="PF11563"/>
    </source>
</evidence>
<feature type="domain" description="Globin-sensor" evidence="1">
    <location>
        <begin position="34"/>
        <end position="183"/>
    </location>
</feature>
<dbReference type="GO" id="GO:0020037">
    <property type="term" value="F:heme binding"/>
    <property type="evidence" value="ECO:0007669"/>
    <property type="project" value="InterPro"/>
</dbReference>
<dbReference type="SUPFAM" id="SSF46458">
    <property type="entry name" value="Globin-like"/>
    <property type="match status" value="1"/>
</dbReference>
<protein>
    <recommendedName>
        <fullName evidence="1">Globin-sensor domain-containing protein</fullName>
    </recommendedName>
</protein>
<proteinExistence type="predicted"/>
<sequence>MRISVDYCNEPLEIGYFIHLGGTDMDFLGVAQQDSQLSSFLRISGFGVDDLRLLQEVGPKVVPHMALVAQHFMQRLRSDPQVEQRLEAHAALVEANITQWLEQLFTGPHDATFLDAQDRVGETHVQARIPPLFTAFGMSYLRAALPQVLGNIGVAHQYPEGTVTAAVLRLLDLCQYLIDRAYYARLLQVTGISKSLLDRLMTV</sequence>
<dbReference type="CDD" id="cd01068">
    <property type="entry name" value="globin_sensor"/>
    <property type="match status" value="1"/>
</dbReference>
<comment type="caution">
    <text evidence="2">The sequence shown here is derived from an EMBL/GenBank/DDBJ whole genome shotgun (WGS) entry which is preliminary data.</text>
</comment>
<gene>
    <name evidence="2" type="ORF">EC580_11735</name>
</gene>
<accession>A0A3M8QUH3</accession>
<dbReference type="Pfam" id="PF11563">
    <property type="entry name" value="Protoglobin"/>
    <property type="match status" value="1"/>
</dbReference>
<evidence type="ECO:0000313" key="2">
    <source>
        <dbReference type="EMBL" id="RNF59331.1"/>
    </source>
</evidence>
<dbReference type="InterPro" id="IPR012292">
    <property type="entry name" value="Globin/Proto"/>
</dbReference>
<name>A0A3M8QUH3_9PROT</name>
<dbReference type="Gene3D" id="1.10.490.10">
    <property type="entry name" value="Globins"/>
    <property type="match status" value="1"/>
</dbReference>
<dbReference type="InterPro" id="IPR009050">
    <property type="entry name" value="Globin-like_sf"/>
</dbReference>